<proteinExistence type="predicted"/>
<evidence type="ECO:0008006" key="3">
    <source>
        <dbReference type="Google" id="ProtNLM"/>
    </source>
</evidence>
<evidence type="ECO:0000313" key="1">
    <source>
        <dbReference type="EMBL" id="EEF63331.1"/>
    </source>
</evidence>
<comment type="caution">
    <text evidence="1">The sequence shown here is derived from an EMBL/GenBank/DDBJ whole genome shotgun (WGS) entry which is preliminary data.</text>
</comment>
<dbReference type="EMBL" id="ABOX02000001">
    <property type="protein sequence ID" value="EEF63331.1"/>
    <property type="molecule type" value="Genomic_DNA"/>
</dbReference>
<reference evidence="1 2" key="1">
    <citation type="journal article" date="2011" name="J. Bacteriol.">
        <title>Genome sequence of 'Pedosphaera parvula' Ellin514, an aerobic Verrucomicrobial isolate from pasture soil.</title>
        <authorList>
            <person name="Kant R."/>
            <person name="van Passel M.W."/>
            <person name="Sangwan P."/>
            <person name="Palva A."/>
            <person name="Lucas S."/>
            <person name="Copeland A."/>
            <person name="Lapidus A."/>
            <person name="Glavina Del Rio T."/>
            <person name="Dalin E."/>
            <person name="Tice H."/>
            <person name="Bruce D."/>
            <person name="Goodwin L."/>
            <person name="Pitluck S."/>
            <person name="Chertkov O."/>
            <person name="Larimer F.W."/>
            <person name="Land M.L."/>
            <person name="Hauser L."/>
            <person name="Brettin T.S."/>
            <person name="Detter J.C."/>
            <person name="Han S."/>
            <person name="de Vos W.M."/>
            <person name="Janssen P.H."/>
            <person name="Smidt H."/>
        </authorList>
    </citation>
    <scope>NUCLEOTIDE SEQUENCE [LARGE SCALE GENOMIC DNA]</scope>
    <source>
        <strain evidence="1 2">Ellin514</strain>
    </source>
</reference>
<dbReference type="AlphaFoldDB" id="B9X9Z0"/>
<dbReference type="Proteomes" id="UP000003688">
    <property type="component" value="Unassembled WGS sequence"/>
</dbReference>
<keyword evidence="2" id="KW-1185">Reference proteome</keyword>
<evidence type="ECO:0000313" key="2">
    <source>
        <dbReference type="Proteomes" id="UP000003688"/>
    </source>
</evidence>
<dbReference type="OrthoDB" id="6902093at2"/>
<protein>
    <recommendedName>
        <fullName evidence="3">GIY-YIG domain-containing protein</fullName>
    </recommendedName>
</protein>
<name>B9X9Z0_PEDPL</name>
<sequence length="181" mass="21080">MDTTTGQTKQSGTGATSRQMNQILLTHGELVVQQASMAQKRPIIRNPDWLKHVPYLGGVYVLWRNQVGDWIPIYVGESSNLWDRLYEMTCLGRHNAIQKLVDKEGETPIRNVSILERPEINGIHVSFVQLPIGRKEAEEFLIAKWRKTLINKFDKRFQRRTDWQAFEWLQKDFSHFSADAK</sequence>
<dbReference type="STRING" id="320771.Cflav_PD5966"/>
<organism evidence="1 2">
    <name type="scientific">Pedosphaera parvula (strain Ellin514)</name>
    <dbReference type="NCBI Taxonomy" id="320771"/>
    <lineage>
        <taxon>Bacteria</taxon>
        <taxon>Pseudomonadati</taxon>
        <taxon>Verrucomicrobiota</taxon>
        <taxon>Pedosphaerae</taxon>
        <taxon>Pedosphaerales</taxon>
        <taxon>Pedosphaeraceae</taxon>
        <taxon>Pedosphaera</taxon>
    </lineage>
</organism>
<dbReference type="RefSeq" id="WP_007412638.1">
    <property type="nucleotide sequence ID" value="NZ_ABOX02000001.1"/>
</dbReference>
<gene>
    <name evidence="1" type="ORF">Cflav_PD5966</name>
</gene>
<accession>B9X9Z0</accession>